<dbReference type="Proteomes" id="UP000037425">
    <property type="component" value="Unassembled WGS sequence"/>
</dbReference>
<accession>A0A0L8BDD8</accession>
<name>A0A0L8BDD8_ENSAD</name>
<evidence type="ECO:0000313" key="2">
    <source>
        <dbReference type="Proteomes" id="UP000037425"/>
    </source>
</evidence>
<dbReference type="OrthoDB" id="6057489at2"/>
<dbReference type="PATRIC" id="fig|106592.7.peg.6170"/>
<protein>
    <submittedName>
        <fullName evidence="1">Uncharacterized protein</fullName>
    </submittedName>
</protein>
<sequence length="62" mass="7117">MRDTIARTANAPEYGFMGQPYGADTGLHYVNQARHALFRKYRHDSANCYAFMLTNPSWGFDL</sequence>
<dbReference type="RefSeq" id="WP_053253105.1">
    <property type="nucleotide sequence ID" value="NZ_LGAP01000048.1"/>
</dbReference>
<organism evidence="1 2">
    <name type="scientific">Ensifer adhaerens</name>
    <name type="common">Sinorhizobium morelense</name>
    <dbReference type="NCBI Taxonomy" id="106592"/>
    <lineage>
        <taxon>Bacteria</taxon>
        <taxon>Pseudomonadati</taxon>
        <taxon>Pseudomonadota</taxon>
        <taxon>Alphaproteobacteria</taxon>
        <taxon>Hyphomicrobiales</taxon>
        <taxon>Rhizobiaceae</taxon>
        <taxon>Sinorhizobium/Ensifer group</taxon>
        <taxon>Ensifer</taxon>
    </lineage>
</organism>
<evidence type="ECO:0000313" key="1">
    <source>
        <dbReference type="EMBL" id="KOF12623.1"/>
    </source>
</evidence>
<dbReference type="AlphaFoldDB" id="A0A0L8BDD8"/>
<gene>
    <name evidence="1" type="ORF">AC244_33390</name>
</gene>
<proteinExistence type="predicted"/>
<dbReference type="EMBL" id="LGAP01000048">
    <property type="protein sequence ID" value="KOF12623.1"/>
    <property type="molecule type" value="Genomic_DNA"/>
</dbReference>
<comment type="caution">
    <text evidence="1">The sequence shown here is derived from an EMBL/GenBank/DDBJ whole genome shotgun (WGS) entry which is preliminary data.</text>
</comment>
<reference evidence="2" key="1">
    <citation type="submission" date="2015-07" db="EMBL/GenBank/DDBJ databases">
        <title>Whole genome sequence of an Ensifer adhaerens strain isolated from a cave pool in the Wind Cave National Park.</title>
        <authorList>
            <person name="Eng W.W.H."/>
            <person name="Gan H.M."/>
            <person name="Barton H.A."/>
            <person name="Savka M.A."/>
        </authorList>
    </citation>
    <scope>NUCLEOTIDE SEQUENCE [LARGE SCALE GENOMIC DNA]</scope>
    <source>
        <strain evidence="2">SD006</strain>
    </source>
</reference>